<dbReference type="AlphaFoldDB" id="A0A381PK77"/>
<evidence type="ECO:0008006" key="8">
    <source>
        <dbReference type="Google" id="ProtNLM"/>
    </source>
</evidence>
<keyword evidence="1" id="KW-0963">Cytoplasm</keyword>
<organism evidence="7">
    <name type="scientific">marine metagenome</name>
    <dbReference type="NCBI Taxonomy" id="408172"/>
    <lineage>
        <taxon>unclassified sequences</taxon>
        <taxon>metagenomes</taxon>
        <taxon>ecological metagenomes</taxon>
    </lineage>
</organism>
<dbReference type="InterPro" id="IPR011033">
    <property type="entry name" value="PRC_barrel-like_sf"/>
</dbReference>
<evidence type="ECO:0000256" key="1">
    <source>
        <dbReference type="ARBA" id="ARBA00022490"/>
    </source>
</evidence>
<name>A0A381PK77_9ZZZZ</name>
<keyword evidence="3" id="KW-0698">rRNA processing</keyword>
<dbReference type="InterPro" id="IPR036976">
    <property type="entry name" value="RimM_N_sf"/>
</dbReference>
<dbReference type="Pfam" id="PF01782">
    <property type="entry name" value="RimM"/>
    <property type="match status" value="1"/>
</dbReference>
<evidence type="ECO:0000259" key="6">
    <source>
        <dbReference type="Pfam" id="PF24986"/>
    </source>
</evidence>
<dbReference type="Pfam" id="PF24986">
    <property type="entry name" value="PRC_RimM"/>
    <property type="match status" value="1"/>
</dbReference>
<accession>A0A381PK77</accession>
<evidence type="ECO:0000256" key="3">
    <source>
        <dbReference type="ARBA" id="ARBA00022552"/>
    </source>
</evidence>
<proteinExistence type="inferred from homology"/>
<dbReference type="Gene3D" id="2.40.30.60">
    <property type="entry name" value="RimM"/>
    <property type="match status" value="1"/>
</dbReference>
<feature type="domain" description="Ribosome maturation factor RimM PRC barrel" evidence="6">
    <location>
        <begin position="99"/>
        <end position="165"/>
    </location>
</feature>
<dbReference type="PANTHER" id="PTHR33692">
    <property type="entry name" value="RIBOSOME MATURATION FACTOR RIMM"/>
    <property type="match status" value="1"/>
</dbReference>
<dbReference type="GO" id="GO:0006364">
    <property type="term" value="P:rRNA processing"/>
    <property type="evidence" value="ECO:0007669"/>
    <property type="project" value="UniProtKB-KW"/>
</dbReference>
<dbReference type="PANTHER" id="PTHR33692:SF1">
    <property type="entry name" value="RIBOSOME MATURATION FACTOR RIMM"/>
    <property type="match status" value="1"/>
</dbReference>
<dbReference type="SUPFAM" id="SSF50447">
    <property type="entry name" value="Translation proteins"/>
    <property type="match status" value="1"/>
</dbReference>
<dbReference type="InterPro" id="IPR002676">
    <property type="entry name" value="RimM_N"/>
</dbReference>
<evidence type="ECO:0000313" key="7">
    <source>
        <dbReference type="EMBL" id="SUZ66577.1"/>
    </source>
</evidence>
<dbReference type="InterPro" id="IPR009000">
    <property type="entry name" value="Transl_B-barrel_sf"/>
</dbReference>
<keyword evidence="4" id="KW-0143">Chaperone</keyword>
<dbReference type="EMBL" id="UINC01000988">
    <property type="protein sequence ID" value="SUZ66577.1"/>
    <property type="molecule type" value="Genomic_DNA"/>
</dbReference>
<dbReference type="Gene3D" id="2.30.30.240">
    <property type="entry name" value="PRC-barrel domain"/>
    <property type="match status" value="1"/>
</dbReference>
<evidence type="ECO:0000256" key="4">
    <source>
        <dbReference type="ARBA" id="ARBA00023186"/>
    </source>
</evidence>
<protein>
    <recommendedName>
        <fullName evidence="8">RimM N-terminal domain-containing protein</fullName>
    </recommendedName>
</protein>
<feature type="domain" description="RimM N-terminal" evidence="5">
    <location>
        <begin position="8"/>
        <end position="89"/>
    </location>
</feature>
<dbReference type="InterPro" id="IPR011961">
    <property type="entry name" value="RimM"/>
</dbReference>
<dbReference type="NCBIfam" id="TIGR02273">
    <property type="entry name" value="16S_RimM"/>
    <property type="match status" value="1"/>
</dbReference>
<dbReference type="HAMAP" id="MF_00014">
    <property type="entry name" value="Ribosome_mat_RimM"/>
    <property type="match status" value="1"/>
</dbReference>
<sequence>MSPRIQPIATITTASGLKGEVRVRPLSRYFDEYVEDRELMLGFSPEITENIKLEIVRGMGKKRRFKFAGVDSFVAAERIVGQTIFVEANDDDEIILIGKELLGFEVITDTGISIGILSDVVWLPTNDAYLINDGERELLIPVIPEVVQGVNFDDKLIIITPMDGLLD</sequence>
<evidence type="ECO:0000259" key="5">
    <source>
        <dbReference type="Pfam" id="PF01782"/>
    </source>
</evidence>
<dbReference type="SUPFAM" id="SSF50346">
    <property type="entry name" value="PRC-barrel domain"/>
    <property type="match status" value="1"/>
</dbReference>
<gene>
    <name evidence="7" type="ORF">METZ01_LOCUS19431</name>
</gene>
<dbReference type="GO" id="GO:0005840">
    <property type="term" value="C:ribosome"/>
    <property type="evidence" value="ECO:0007669"/>
    <property type="project" value="InterPro"/>
</dbReference>
<dbReference type="GO" id="GO:0043022">
    <property type="term" value="F:ribosome binding"/>
    <property type="evidence" value="ECO:0007669"/>
    <property type="project" value="InterPro"/>
</dbReference>
<dbReference type="InterPro" id="IPR056792">
    <property type="entry name" value="PRC_RimM"/>
</dbReference>
<reference evidence="7" key="1">
    <citation type="submission" date="2018-05" db="EMBL/GenBank/DDBJ databases">
        <authorList>
            <person name="Lanie J.A."/>
            <person name="Ng W.-L."/>
            <person name="Kazmierczak K.M."/>
            <person name="Andrzejewski T.M."/>
            <person name="Davidsen T.M."/>
            <person name="Wayne K.J."/>
            <person name="Tettelin H."/>
            <person name="Glass J.I."/>
            <person name="Rusch D."/>
            <person name="Podicherti R."/>
            <person name="Tsui H.-C.T."/>
            <person name="Winkler M.E."/>
        </authorList>
    </citation>
    <scope>NUCLEOTIDE SEQUENCE</scope>
</reference>
<evidence type="ECO:0000256" key="2">
    <source>
        <dbReference type="ARBA" id="ARBA00022517"/>
    </source>
</evidence>
<keyword evidence="2" id="KW-0690">Ribosome biogenesis</keyword>